<accession>A0ABD1PZE4</accession>
<evidence type="ECO:0000256" key="2">
    <source>
        <dbReference type="ARBA" id="ARBA00022801"/>
    </source>
</evidence>
<protein>
    <submittedName>
        <fullName evidence="4">Alpha/beta-hydrolase superfamily protein</fullName>
    </submittedName>
</protein>
<keyword evidence="2" id="KW-0378">Hydrolase</keyword>
<keyword evidence="5" id="KW-1185">Reference proteome</keyword>
<reference evidence="5" key="1">
    <citation type="submission" date="2024-07" db="EMBL/GenBank/DDBJ databases">
        <title>Two chromosome-level genome assemblies of Korean endemic species Abeliophyllum distichum and Forsythia ovata (Oleaceae).</title>
        <authorList>
            <person name="Jang H."/>
        </authorList>
    </citation>
    <scope>NUCLEOTIDE SEQUENCE [LARGE SCALE GENOMIC DNA]</scope>
</reference>
<dbReference type="Proteomes" id="UP001604277">
    <property type="component" value="Unassembled WGS sequence"/>
</dbReference>
<evidence type="ECO:0000256" key="1">
    <source>
        <dbReference type="ARBA" id="ARBA00010088"/>
    </source>
</evidence>
<dbReference type="PANTHER" id="PTHR43248">
    <property type="entry name" value="2-SUCCINYL-6-HYDROXY-2,4-CYCLOHEXADIENE-1-CARBOXYLATE SYNTHASE"/>
    <property type="match status" value="1"/>
</dbReference>
<dbReference type="InterPro" id="IPR051601">
    <property type="entry name" value="Serine_prot/Carboxylest_S33"/>
</dbReference>
<dbReference type="SUPFAM" id="SSF53474">
    <property type="entry name" value="alpha/beta-Hydrolases"/>
    <property type="match status" value="1"/>
</dbReference>
<proteinExistence type="inferred from homology"/>
<comment type="caution">
    <text evidence="4">The sequence shown here is derived from an EMBL/GenBank/DDBJ whole genome shotgun (WGS) entry which is preliminary data.</text>
</comment>
<dbReference type="InterPro" id="IPR029058">
    <property type="entry name" value="AB_hydrolase_fold"/>
</dbReference>
<dbReference type="Gene3D" id="3.40.50.1820">
    <property type="entry name" value="alpha/beta hydrolase"/>
    <property type="match status" value="1"/>
</dbReference>
<dbReference type="GO" id="GO:0016787">
    <property type="term" value="F:hydrolase activity"/>
    <property type="evidence" value="ECO:0007669"/>
    <property type="project" value="UniProtKB-KW"/>
</dbReference>
<comment type="similarity">
    <text evidence="1">Belongs to the peptidase S33 family.</text>
</comment>
<gene>
    <name evidence="4" type="ORF">Fot_50580</name>
</gene>
<name>A0ABD1PZE4_9LAMI</name>
<sequence>MAKTTDGGGGGEHVTSDWFSVPEVRLRDHHFTVPLDYSLDHRTCPKISVFARELVSVGKEEQSLPCLLYLQGGPGFECQRPTEAGGWISKACEEYRVILLDQRGTGLSTPLTLSSMSQFKSAEDLADYLKHFRADNIVNDAEFIRKRLVIDSGPWTVLGQSYGGFCAVTYLSFAPQGLKQVLLTGGIPPIGTGCTADAVYRACFEQIVLQNKKYYRRFPQDIEIVRKVVTHLAESEGGGVPLPSGGILTPRGLQLLGLSALGSSTGFERLHYMFERVWDPVLVPGAPKIISYYFLNAYERWLAFDTNPLYALMHESIYCQGAPSLWSAHRIMNENDNQFDAIKAVKEERPVLFTGEMIFPWMFEEMHALRPFKEVAKLLAEKKDWPPLYDIASLNNNKVPVAAAVYYDDMYVNFKLALDTASQIAGIRPWITNEYMHSGLRDGGGQVLDHLLGMLNGKKPLF</sequence>
<dbReference type="PANTHER" id="PTHR43248:SF2">
    <property type="entry name" value="PROLYL AMINOPEPTIDASE"/>
    <property type="match status" value="1"/>
</dbReference>
<dbReference type="FunFam" id="3.40.50.1820:FF:000657">
    <property type="entry name" value="Proline iminopeptidase"/>
    <property type="match status" value="1"/>
</dbReference>
<dbReference type="AlphaFoldDB" id="A0ABD1PZE4"/>
<evidence type="ECO:0000313" key="5">
    <source>
        <dbReference type="Proteomes" id="UP001604277"/>
    </source>
</evidence>
<dbReference type="InterPro" id="IPR002410">
    <property type="entry name" value="Peptidase_S33"/>
</dbReference>
<feature type="domain" description="AB hydrolase-1" evidence="3">
    <location>
        <begin position="67"/>
        <end position="223"/>
    </location>
</feature>
<dbReference type="PRINTS" id="PR00793">
    <property type="entry name" value="PROAMNOPTASE"/>
</dbReference>
<dbReference type="Pfam" id="PF00561">
    <property type="entry name" value="Abhydrolase_1"/>
    <property type="match status" value="1"/>
</dbReference>
<evidence type="ECO:0000259" key="3">
    <source>
        <dbReference type="Pfam" id="PF00561"/>
    </source>
</evidence>
<dbReference type="InterPro" id="IPR000073">
    <property type="entry name" value="AB_hydrolase_1"/>
</dbReference>
<evidence type="ECO:0000313" key="4">
    <source>
        <dbReference type="EMBL" id="KAL2469004.1"/>
    </source>
</evidence>
<dbReference type="EMBL" id="JBFOLJ010000016">
    <property type="protein sequence ID" value="KAL2469004.1"/>
    <property type="molecule type" value="Genomic_DNA"/>
</dbReference>
<organism evidence="4 5">
    <name type="scientific">Forsythia ovata</name>
    <dbReference type="NCBI Taxonomy" id="205694"/>
    <lineage>
        <taxon>Eukaryota</taxon>
        <taxon>Viridiplantae</taxon>
        <taxon>Streptophyta</taxon>
        <taxon>Embryophyta</taxon>
        <taxon>Tracheophyta</taxon>
        <taxon>Spermatophyta</taxon>
        <taxon>Magnoliopsida</taxon>
        <taxon>eudicotyledons</taxon>
        <taxon>Gunneridae</taxon>
        <taxon>Pentapetalae</taxon>
        <taxon>asterids</taxon>
        <taxon>lamiids</taxon>
        <taxon>Lamiales</taxon>
        <taxon>Oleaceae</taxon>
        <taxon>Forsythieae</taxon>
        <taxon>Forsythia</taxon>
    </lineage>
</organism>